<protein>
    <submittedName>
        <fullName evidence="2">Uncharacterized protein</fullName>
    </submittedName>
</protein>
<dbReference type="Proteomes" id="UP000243719">
    <property type="component" value="Unassembled WGS sequence"/>
</dbReference>
<gene>
    <name evidence="2" type="ORF">SAMN05216551_109177</name>
</gene>
<evidence type="ECO:0000313" key="3">
    <source>
        <dbReference type="Proteomes" id="UP000243719"/>
    </source>
</evidence>
<reference evidence="3" key="1">
    <citation type="submission" date="2016-09" db="EMBL/GenBank/DDBJ databases">
        <authorList>
            <person name="Varghese N."/>
            <person name="Submissions S."/>
        </authorList>
    </citation>
    <scope>NUCLEOTIDE SEQUENCE [LARGE SCALE GENOMIC DNA]</scope>
    <source>
        <strain evidence="3">JS23</strain>
    </source>
</reference>
<name>A0A1H2PSA7_9BURK</name>
<accession>A0A1H2PSA7</accession>
<evidence type="ECO:0000313" key="2">
    <source>
        <dbReference type="EMBL" id="SDV49834.1"/>
    </source>
</evidence>
<sequence length="134" mass="14737">MDWVEIGKGVGTAIGGALGALGTARLWRQIDRVKQAQADADSQSIRADARAGLDVIARYQALAERSEERASRAESRELLAVQRADRAEERERAAVERADAADSRARIAENKVRELETRIEKLEAIIGGRRRSDA</sequence>
<evidence type="ECO:0000256" key="1">
    <source>
        <dbReference type="SAM" id="Coils"/>
    </source>
</evidence>
<feature type="coiled-coil region" evidence="1">
    <location>
        <begin position="56"/>
        <end position="125"/>
    </location>
</feature>
<proteinExistence type="predicted"/>
<keyword evidence="1" id="KW-0175">Coiled coil</keyword>
<organism evidence="2 3">
    <name type="scientific">Chitinasiproducens palmae</name>
    <dbReference type="NCBI Taxonomy" id="1770053"/>
    <lineage>
        <taxon>Bacteria</taxon>
        <taxon>Pseudomonadati</taxon>
        <taxon>Pseudomonadota</taxon>
        <taxon>Betaproteobacteria</taxon>
        <taxon>Burkholderiales</taxon>
        <taxon>Burkholderiaceae</taxon>
        <taxon>Chitinasiproducens</taxon>
    </lineage>
</organism>
<dbReference type="AlphaFoldDB" id="A0A1H2PSA7"/>
<dbReference type="EMBL" id="FNLO01000009">
    <property type="protein sequence ID" value="SDV49834.1"/>
    <property type="molecule type" value="Genomic_DNA"/>
</dbReference>
<dbReference type="STRING" id="1770053.SAMN05216551_109177"/>
<keyword evidence="3" id="KW-1185">Reference proteome</keyword>